<protein>
    <recommendedName>
        <fullName evidence="11">PQ-loop-domain-containing protein</fullName>
    </recommendedName>
</protein>
<dbReference type="Gene3D" id="1.20.1280.290">
    <property type="match status" value="2"/>
</dbReference>
<evidence type="ECO:0000256" key="3">
    <source>
        <dbReference type="ARBA" id="ARBA00022989"/>
    </source>
</evidence>
<evidence type="ECO:0000313" key="9">
    <source>
        <dbReference type="EMBL" id="PWN40981.1"/>
    </source>
</evidence>
<evidence type="ECO:0008006" key="11">
    <source>
        <dbReference type="Google" id="ProtNLM"/>
    </source>
</evidence>
<organism evidence="9 10">
    <name type="scientific">Ceraceosorus guamensis</name>
    <dbReference type="NCBI Taxonomy" id="1522189"/>
    <lineage>
        <taxon>Eukaryota</taxon>
        <taxon>Fungi</taxon>
        <taxon>Dikarya</taxon>
        <taxon>Basidiomycota</taxon>
        <taxon>Ustilaginomycotina</taxon>
        <taxon>Exobasidiomycetes</taxon>
        <taxon>Ceraceosorales</taxon>
        <taxon>Ceraceosoraceae</taxon>
        <taxon>Ceraceosorus</taxon>
    </lineage>
</organism>
<dbReference type="PANTHER" id="PTHR16201:SF34">
    <property type="entry name" value="LYSOSOMAL AMINO ACID TRANSPORTER 1"/>
    <property type="match status" value="1"/>
</dbReference>
<dbReference type="GeneID" id="37032735"/>
<feature type="compositionally biased region" description="Polar residues" evidence="7">
    <location>
        <begin position="170"/>
        <end position="185"/>
    </location>
</feature>
<feature type="region of interest" description="Disordered" evidence="7">
    <location>
        <begin position="256"/>
        <end position="302"/>
    </location>
</feature>
<evidence type="ECO:0000256" key="2">
    <source>
        <dbReference type="ARBA" id="ARBA00022692"/>
    </source>
</evidence>
<proteinExistence type="inferred from homology"/>
<dbReference type="EMBL" id="KZ819402">
    <property type="protein sequence ID" value="PWN40981.1"/>
    <property type="molecule type" value="Genomic_DNA"/>
</dbReference>
<feature type="transmembrane region" description="Helical" evidence="8">
    <location>
        <begin position="644"/>
        <end position="666"/>
    </location>
</feature>
<name>A0A316VXG3_9BASI</name>
<feature type="transmembrane region" description="Helical" evidence="8">
    <location>
        <begin position="97"/>
        <end position="121"/>
    </location>
</feature>
<evidence type="ECO:0000256" key="6">
    <source>
        <dbReference type="ARBA" id="ARBA00050768"/>
    </source>
</evidence>
<keyword evidence="10" id="KW-1185">Reference proteome</keyword>
<comment type="subcellular location">
    <subcellularLocation>
        <location evidence="1">Membrane</location>
        <topology evidence="1">Multi-pass membrane protein</topology>
    </subcellularLocation>
</comment>
<gene>
    <name evidence="9" type="ORF">IE81DRAFT_198989</name>
</gene>
<feature type="region of interest" description="Disordered" evidence="7">
    <location>
        <begin position="375"/>
        <end position="400"/>
    </location>
</feature>
<feature type="region of interest" description="Disordered" evidence="7">
    <location>
        <begin position="745"/>
        <end position="815"/>
    </location>
</feature>
<keyword evidence="3 8" id="KW-1133">Transmembrane helix</keyword>
<dbReference type="OrthoDB" id="8048523at2759"/>
<evidence type="ECO:0000313" key="10">
    <source>
        <dbReference type="Proteomes" id="UP000245783"/>
    </source>
</evidence>
<dbReference type="AlphaFoldDB" id="A0A316VXG3"/>
<evidence type="ECO:0000256" key="8">
    <source>
        <dbReference type="SAM" id="Phobius"/>
    </source>
</evidence>
<dbReference type="GO" id="GO:0015174">
    <property type="term" value="F:basic amino acid transmembrane transporter activity"/>
    <property type="evidence" value="ECO:0007669"/>
    <property type="project" value="TreeGrafter"/>
</dbReference>
<evidence type="ECO:0000256" key="1">
    <source>
        <dbReference type="ARBA" id="ARBA00004141"/>
    </source>
</evidence>
<sequence>MSWRGESAPSESHAGILIEGLHAVLCYAHRWWHAWDRQAVSDAAGKASFFVWLFAQSPQIYENYARSSVDGLSPTFLLQWMGGDITNLIGCLLTNQLAFQVAIAVYFCVVDAIIGIQFVYYSRRNEKAMPAAPSRARYASTASTFTARDLRSLPGSPLVRRAGIPRWSSRDMSASVPTLTDSSSGRLPKRRSDSSSPGFMARSGSWRLPRSSSIQSVETDAGQVSAAGHTVEEYANLRLAHAQQYVAAARRAAQLSSQQAEGRASSGSRQQPSTLGRQRAGSTRWAPHLLSPTREQSVGPETQAELHDYGAMADSLQSEASTASGGSLQRIWGSSDAAHKTRPAASFARFREQARARSIPTSAKLLSRISTVDESVTAMEDGEPTAVSDSESPDAEPRRGRGMIRTAERISTPKQDAALLGKSPGGNSAILVRGGAIGDLGAAGSAVEQESSSYFESRHPSVAPSLEDGHREASRSSSISPSRRRRASRGLGAALLGLGALWGVGPSTGGTALFSLREAAAGDLSTMRQARTMETRPSAALGPFAPNTVGSAYALKFVNRGEFPVYPSQHLLTIVPRLTDPLLAPADVQAEREGDLETPPSREEWDRIVGRLFAWICCFLYMTSRIPQIWTNFVRQSVEGLSMLLFVAAALGNTLYSISILVSPLATGRGAKAYLIESLPFLLGSGGTLIFDAIIVAQSIAWRHLPPEAELLRLDEEQDDPIAPEPGSYVARPGLSRRSSIRSAYDDVERTRSMSRPRDARESLRRSTSSRRSVRHWMAHPTAAPTTPRRPVRSSSSTNTSRGNSRAPTERTSLI</sequence>
<dbReference type="RefSeq" id="XP_025368141.1">
    <property type="nucleotide sequence ID" value="XM_025510865.1"/>
</dbReference>
<feature type="transmembrane region" description="Helical" evidence="8">
    <location>
        <begin position="608"/>
        <end position="624"/>
    </location>
</feature>
<dbReference type="InParanoid" id="A0A316VXG3"/>
<evidence type="ECO:0000256" key="7">
    <source>
        <dbReference type="SAM" id="MobiDB-lite"/>
    </source>
</evidence>
<feature type="compositionally biased region" description="Basic residues" evidence="7">
    <location>
        <begin position="768"/>
        <end position="778"/>
    </location>
</feature>
<dbReference type="PANTHER" id="PTHR16201">
    <property type="entry name" value="SEVEN TRANSMEMBRANE PROTEIN 1-RELATED"/>
    <property type="match status" value="1"/>
</dbReference>
<keyword evidence="2 8" id="KW-0812">Transmembrane</keyword>
<keyword evidence="4 8" id="KW-0472">Membrane</keyword>
<accession>A0A316VXG3</accession>
<dbReference type="InterPro" id="IPR051415">
    <property type="entry name" value="LAAT-1"/>
</dbReference>
<feature type="compositionally biased region" description="Polar residues" evidence="7">
    <location>
        <begin position="265"/>
        <end position="276"/>
    </location>
</feature>
<evidence type="ECO:0000256" key="4">
    <source>
        <dbReference type="ARBA" id="ARBA00023136"/>
    </source>
</evidence>
<dbReference type="Pfam" id="PF04193">
    <property type="entry name" value="PQ-loop"/>
    <property type="match status" value="2"/>
</dbReference>
<feature type="compositionally biased region" description="Low complexity" evidence="7">
    <location>
        <begin position="781"/>
        <end position="807"/>
    </location>
</feature>
<dbReference type="Proteomes" id="UP000245783">
    <property type="component" value="Unassembled WGS sequence"/>
</dbReference>
<feature type="compositionally biased region" description="Basic and acidic residues" evidence="7">
    <location>
        <begin position="745"/>
        <end position="765"/>
    </location>
</feature>
<comment type="catalytic activity">
    <reaction evidence="6">
        <text>L-histidine(out) + L-arginine(in) = L-histidine(in) + L-arginine(out)</text>
        <dbReference type="Rhea" id="RHEA:71063"/>
        <dbReference type="ChEBI" id="CHEBI:32682"/>
        <dbReference type="ChEBI" id="CHEBI:57595"/>
    </reaction>
</comment>
<dbReference type="InterPro" id="IPR006603">
    <property type="entry name" value="PQ-loop_rpt"/>
</dbReference>
<reference evidence="9 10" key="1">
    <citation type="journal article" date="2018" name="Mol. Biol. Evol.">
        <title>Broad Genomic Sampling Reveals a Smut Pathogenic Ancestry of the Fungal Clade Ustilaginomycotina.</title>
        <authorList>
            <person name="Kijpornyongpan T."/>
            <person name="Mondo S.J."/>
            <person name="Barry K."/>
            <person name="Sandor L."/>
            <person name="Lee J."/>
            <person name="Lipzen A."/>
            <person name="Pangilinan J."/>
            <person name="LaButti K."/>
            <person name="Hainaut M."/>
            <person name="Henrissat B."/>
            <person name="Grigoriev I.V."/>
            <person name="Spatafora J.W."/>
            <person name="Aime M.C."/>
        </authorList>
    </citation>
    <scope>NUCLEOTIDE SEQUENCE [LARGE SCALE GENOMIC DNA]</scope>
    <source>
        <strain evidence="9 10">MCA 4658</strain>
    </source>
</reference>
<feature type="transmembrane region" description="Helical" evidence="8">
    <location>
        <begin position="678"/>
        <end position="697"/>
    </location>
</feature>
<comment type="similarity">
    <text evidence="5">Belongs to the laat-1 family.</text>
</comment>
<dbReference type="FunFam" id="1.20.1280.290:FF:000009">
    <property type="entry name" value="PQ loop repeat family protein"/>
    <property type="match status" value="1"/>
</dbReference>
<dbReference type="SMART" id="SM00679">
    <property type="entry name" value="CTNS"/>
    <property type="match status" value="2"/>
</dbReference>
<dbReference type="GO" id="GO:0000329">
    <property type="term" value="C:fungal-type vacuole membrane"/>
    <property type="evidence" value="ECO:0007669"/>
    <property type="project" value="TreeGrafter"/>
</dbReference>
<dbReference type="GO" id="GO:0034488">
    <property type="term" value="P:basic amino acid transmembrane export from vacuole"/>
    <property type="evidence" value="ECO:0007669"/>
    <property type="project" value="TreeGrafter"/>
</dbReference>
<feature type="region of interest" description="Disordered" evidence="7">
    <location>
        <begin position="169"/>
        <end position="221"/>
    </location>
</feature>
<feature type="region of interest" description="Disordered" evidence="7">
    <location>
        <begin position="451"/>
        <end position="486"/>
    </location>
</feature>
<evidence type="ECO:0000256" key="5">
    <source>
        <dbReference type="ARBA" id="ARBA00038039"/>
    </source>
</evidence>